<dbReference type="Gene3D" id="3.40.50.1820">
    <property type="entry name" value="alpha/beta hydrolase"/>
    <property type="match status" value="1"/>
</dbReference>
<dbReference type="RefSeq" id="WP_009944309.1">
    <property type="nucleotide sequence ID" value="NZ_CP069353.1"/>
</dbReference>
<dbReference type="GO" id="GO:0016787">
    <property type="term" value="F:hydrolase activity"/>
    <property type="evidence" value="ECO:0007669"/>
    <property type="project" value="UniProtKB-KW"/>
</dbReference>
<comment type="caution">
    <text evidence="3">The sequence shown here is derived from an EMBL/GenBank/DDBJ whole genome shotgun (WGS) entry which is preliminary data.</text>
</comment>
<accession>A0ABP3LR93</accession>
<proteinExistence type="predicted"/>
<sequence>MHFIESGVGTPLVLLHAFPVDARMWNAARTSLEEHARVIAPDQRGLGESALHGASTGVDEPAGPVVRDRPSMAAAAADVIALLDELGLERVVLGGCSMGGYVAMAVLRAAPERVAGLVLADTKAVTDNEEQRANRLSAADRAEREGTDGWLSESTLPNVLGTTTRADRLEVVNEVRDIIETQPPEGVAWAQRAMADRPDSTELLRGYSGPVLVVVGEEDVMTPPDSAAELAGTLPNAELVRIPGAGHLSPVETPAAFSEAVASWLGRIS</sequence>
<feature type="domain" description="AB hydrolase-1" evidence="2">
    <location>
        <begin position="11"/>
        <end position="252"/>
    </location>
</feature>
<keyword evidence="4" id="KW-1185">Reference proteome</keyword>
<evidence type="ECO:0000313" key="4">
    <source>
        <dbReference type="Proteomes" id="UP001500729"/>
    </source>
</evidence>
<evidence type="ECO:0000256" key="1">
    <source>
        <dbReference type="SAM" id="MobiDB-lite"/>
    </source>
</evidence>
<organism evidence="3 4">
    <name type="scientific">Saccharopolyspora erythraea</name>
    <name type="common">Streptomyces erythraeus</name>
    <dbReference type="NCBI Taxonomy" id="1836"/>
    <lineage>
        <taxon>Bacteria</taxon>
        <taxon>Bacillati</taxon>
        <taxon>Actinomycetota</taxon>
        <taxon>Actinomycetes</taxon>
        <taxon>Pseudonocardiales</taxon>
        <taxon>Pseudonocardiaceae</taxon>
        <taxon>Saccharopolyspora</taxon>
    </lineage>
</organism>
<keyword evidence="3" id="KW-0378">Hydrolase</keyword>
<protein>
    <submittedName>
        <fullName evidence="3">Alpha/beta hydrolase</fullName>
    </submittedName>
</protein>
<reference evidence="4" key="1">
    <citation type="journal article" date="2019" name="Int. J. Syst. Evol. Microbiol.">
        <title>The Global Catalogue of Microorganisms (GCM) 10K type strain sequencing project: providing services to taxonomists for standard genome sequencing and annotation.</title>
        <authorList>
            <consortium name="The Broad Institute Genomics Platform"/>
            <consortium name="The Broad Institute Genome Sequencing Center for Infectious Disease"/>
            <person name="Wu L."/>
            <person name="Ma J."/>
        </authorList>
    </citation>
    <scope>NUCLEOTIDE SEQUENCE [LARGE SCALE GENOMIC DNA]</scope>
    <source>
        <strain evidence="4">JCM 10303</strain>
    </source>
</reference>
<dbReference type="EMBL" id="BAAAGS010000001">
    <property type="protein sequence ID" value="GAA0505421.1"/>
    <property type="molecule type" value="Genomic_DNA"/>
</dbReference>
<evidence type="ECO:0000313" key="3">
    <source>
        <dbReference type="EMBL" id="GAA0505421.1"/>
    </source>
</evidence>
<dbReference type="InterPro" id="IPR050228">
    <property type="entry name" value="Carboxylesterase_BioH"/>
</dbReference>
<dbReference type="Pfam" id="PF00561">
    <property type="entry name" value="Abhydrolase_1"/>
    <property type="match status" value="1"/>
</dbReference>
<dbReference type="InterPro" id="IPR029058">
    <property type="entry name" value="AB_hydrolase_fold"/>
</dbReference>
<dbReference type="PANTHER" id="PTHR43194:SF2">
    <property type="entry name" value="PEROXISOMAL MEMBRANE PROTEIN LPX1"/>
    <property type="match status" value="1"/>
</dbReference>
<name>A0ABP3LR93_SACER</name>
<dbReference type="InterPro" id="IPR000073">
    <property type="entry name" value="AB_hydrolase_1"/>
</dbReference>
<evidence type="ECO:0000259" key="2">
    <source>
        <dbReference type="Pfam" id="PF00561"/>
    </source>
</evidence>
<dbReference type="SUPFAM" id="SSF53474">
    <property type="entry name" value="alpha/beta-Hydrolases"/>
    <property type="match status" value="1"/>
</dbReference>
<feature type="compositionally biased region" description="Basic and acidic residues" evidence="1">
    <location>
        <begin position="129"/>
        <end position="147"/>
    </location>
</feature>
<dbReference type="PANTHER" id="PTHR43194">
    <property type="entry name" value="HYDROLASE ALPHA/BETA FOLD FAMILY"/>
    <property type="match status" value="1"/>
</dbReference>
<dbReference type="Proteomes" id="UP001500729">
    <property type="component" value="Unassembled WGS sequence"/>
</dbReference>
<gene>
    <name evidence="3" type="ORF">GCM10009533_00110</name>
</gene>
<feature type="region of interest" description="Disordered" evidence="1">
    <location>
        <begin position="129"/>
        <end position="154"/>
    </location>
</feature>